<sequence length="421" mass="46815">MQRWLDDLEAAGVVVHEPERDDGGRRWRTQIVLQRAPGPAVHELAAARRRACRWRARERARRQTARRAPALGAIRDRSAVPAARTRARLAVARRVEEHERRRRAAVEAAIAHRELTHPFGAPPPSAPSPVSAKRCRRPETSQIGVPAVRLAARAAWEVETVVAETGAHERENEFAERLAALRRAAAERAALLAPQVEARAYEARHWPAGQRCPLGRLREAWVVYRYGLARAIDTGGASAGRVSVERVARAVGLYEAFAAHRPPGWPTSGAAALCVLAAIGRADRLAGDVANLQRLALGMRAVAGERDPVRLARACGRAERRRDGRRAQQRSIAFRMAVARAETAERRRRRVRDLVLLAGGNPASWPNAELALGHLRALADRQPRLMEPDRFEELDGIGARVTRYRDELAQGRWRLQEDLQL</sequence>
<organism evidence="1 2">
    <name type="scientific">Solirubrobacter deserti</name>
    <dbReference type="NCBI Taxonomy" id="2282478"/>
    <lineage>
        <taxon>Bacteria</taxon>
        <taxon>Bacillati</taxon>
        <taxon>Actinomycetota</taxon>
        <taxon>Thermoleophilia</taxon>
        <taxon>Solirubrobacterales</taxon>
        <taxon>Solirubrobacteraceae</taxon>
        <taxon>Solirubrobacter</taxon>
    </lineage>
</organism>
<protein>
    <submittedName>
        <fullName evidence="1">Uncharacterized protein</fullName>
    </submittedName>
</protein>
<comment type="caution">
    <text evidence="1">The sequence shown here is derived from an EMBL/GenBank/DDBJ whole genome shotgun (WGS) entry which is preliminary data.</text>
</comment>
<dbReference type="EMBL" id="JAPCID010000051">
    <property type="protein sequence ID" value="MDA0141183.1"/>
    <property type="molecule type" value="Genomic_DNA"/>
</dbReference>
<name>A0ABT4RRH2_9ACTN</name>
<dbReference type="RefSeq" id="WP_270006731.1">
    <property type="nucleotide sequence ID" value="NZ_JAPCID010000051.1"/>
</dbReference>
<dbReference type="Proteomes" id="UP001147700">
    <property type="component" value="Unassembled WGS sequence"/>
</dbReference>
<gene>
    <name evidence="1" type="ORF">OJ962_27040</name>
</gene>
<keyword evidence="2" id="KW-1185">Reference proteome</keyword>
<accession>A0ABT4RRH2</accession>
<evidence type="ECO:0000313" key="1">
    <source>
        <dbReference type="EMBL" id="MDA0141183.1"/>
    </source>
</evidence>
<reference evidence="1" key="1">
    <citation type="submission" date="2022-10" db="EMBL/GenBank/DDBJ databases">
        <title>The WGS of Solirubrobacter sp. CPCC 204708.</title>
        <authorList>
            <person name="Jiang Z."/>
        </authorList>
    </citation>
    <scope>NUCLEOTIDE SEQUENCE</scope>
    <source>
        <strain evidence="1">CPCC 204708</strain>
    </source>
</reference>
<evidence type="ECO:0000313" key="2">
    <source>
        <dbReference type="Proteomes" id="UP001147700"/>
    </source>
</evidence>
<proteinExistence type="predicted"/>